<reference evidence="1" key="1">
    <citation type="submission" date="2023-05" db="EMBL/GenBank/DDBJ databases">
        <authorList>
            <person name="Zhang X."/>
        </authorList>
    </citation>
    <scope>NUCLEOTIDE SEQUENCE</scope>
    <source>
        <strain evidence="1">YF14B1</strain>
    </source>
</reference>
<sequence length="680" mass="79788">MEKATFLTNIAGKVRNTRLPKAKALWPLYEVISNSIHAIEEKGILKDGYVKIYIVRQGDPNVLRTLGQVEVYPIKSFKIVDNGIGFNDSNFTSFLTAESDYKVEKGAKGVGRFVCLKAFNSVHIKSMYTGKGSKHFTREFTLKPQGNGIFDYTISEHENEFSDELSTTVTLNQYIDDYNAHCPRLLNDLAEKIIEHFLIYFILDKCPKIDLIDSNEKTYNINELYDRTVKPFVQSDELQIKGNLFKISLVYLYEVKNVHRIHYCANERDVRYEKLSKFIPDLGDYQSDTNGDFTYQVYVTGDYLDANTDNERTGFLFPVDDEPQTEEEEMIISLKDIRIHILSYLEEKFNIYLSALREAKLIQYKEHVYYESPQFRPLIKYMEDDIKKLPPNLSGNKLNLELYKLEMELEMKVKELGDTVLGSIADPDEYMALYEEYIEKFNDIGKANLAKYVVHRKSIIELLDKFLGQDDNEELQTEETIHKIFFPLRKISDEVNYERQNLWLIDERLTYHNYLASDKQMRAIDVLEDNDSNDRPDILVFNNSFAFVDDDAPHNSFVIIEFKRPERNTYSSDDEKKNPVDQIISYIRTIRENKAKDRKGKIIQVDKDRTPFYAYIVCDFNANFNRILEDRSFKKTPDGKGYFFYHTEYYAYIEVISYQKLLKDAKMRNRVLFDKLGLPH</sequence>
<dbReference type="InterPro" id="IPR036890">
    <property type="entry name" value="HATPase_C_sf"/>
</dbReference>
<accession>A0AAE3U9A4</accession>
<comment type="caution">
    <text evidence="1">The sequence shown here is derived from an EMBL/GenBank/DDBJ whole genome shotgun (WGS) entry which is preliminary data.</text>
</comment>
<proteinExistence type="predicted"/>
<dbReference type="AlphaFoldDB" id="A0AAE3U9A4"/>
<name>A0AAE3U9A4_9BACT</name>
<keyword evidence="1" id="KW-0067">ATP-binding</keyword>
<dbReference type="GO" id="GO:0005524">
    <property type="term" value="F:ATP binding"/>
    <property type="evidence" value="ECO:0007669"/>
    <property type="project" value="UniProtKB-KW"/>
</dbReference>
<organism evidence="1 2">
    <name type="scientific">Xanthocytophaga flava</name>
    <dbReference type="NCBI Taxonomy" id="3048013"/>
    <lineage>
        <taxon>Bacteria</taxon>
        <taxon>Pseudomonadati</taxon>
        <taxon>Bacteroidota</taxon>
        <taxon>Cytophagia</taxon>
        <taxon>Cytophagales</taxon>
        <taxon>Rhodocytophagaceae</taxon>
        <taxon>Xanthocytophaga</taxon>
    </lineage>
</organism>
<gene>
    <name evidence="1" type="ORF">QNI16_23490</name>
</gene>
<dbReference type="SUPFAM" id="SSF55874">
    <property type="entry name" value="ATPase domain of HSP90 chaperone/DNA topoisomerase II/histidine kinase"/>
    <property type="match status" value="1"/>
</dbReference>
<keyword evidence="1" id="KW-0547">Nucleotide-binding</keyword>
<dbReference type="EMBL" id="JASJOS010000011">
    <property type="protein sequence ID" value="MDJ1483482.1"/>
    <property type="molecule type" value="Genomic_DNA"/>
</dbReference>
<dbReference type="Proteomes" id="UP001241110">
    <property type="component" value="Unassembled WGS sequence"/>
</dbReference>
<dbReference type="Gene3D" id="3.30.565.10">
    <property type="entry name" value="Histidine kinase-like ATPase, C-terminal domain"/>
    <property type="match status" value="1"/>
</dbReference>
<evidence type="ECO:0000313" key="2">
    <source>
        <dbReference type="Proteomes" id="UP001241110"/>
    </source>
</evidence>
<protein>
    <submittedName>
        <fullName evidence="1">ATP-binding protein</fullName>
    </submittedName>
</protein>
<evidence type="ECO:0000313" key="1">
    <source>
        <dbReference type="EMBL" id="MDJ1483482.1"/>
    </source>
</evidence>
<dbReference type="RefSeq" id="WP_313983392.1">
    <property type="nucleotide sequence ID" value="NZ_JASJOS010000011.1"/>
</dbReference>